<dbReference type="EMBL" id="MU273603">
    <property type="protein sequence ID" value="KAI0030845.1"/>
    <property type="molecule type" value="Genomic_DNA"/>
</dbReference>
<organism evidence="1 2">
    <name type="scientific">Vararia minispora EC-137</name>
    <dbReference type="NCBI Taxonomy" id="1314806"/>
    <lineage>
        <taxon>Eukaryota</taxon>
        <taxon>Fungi</taxon>
        <taxon>Dikarya</taxon>
        <taxon>Basidiomycota</taxon>
        <taxon>Agaricomycotina</taxon>
        <taxon>Agaricomycetes</taxon>
        <taxon>Russulales</taxon>
        <taxon>Lachnocladiaceae</taxon>
        <taxon>Vararia</taxon>
    </lineage>
</organism>
<accession>A0ACB8QGU5</accession>
<reference evidence="1" key="1">
    <citation type="submission" date="2021-02" db="EMBL/GenBank/DDBJ databases">
        <authorList>
            <consortium name="DOE Joint Genome Institute"/>
            <person name="Ahrendt S."/>
            <person name="Looney B.P."/>
            <person name="Miyauchi S."/>
            <person name="Morin E."/>
            <person name="Drula E."/>
            <person name="Courty P.E."/>
            <person name="Chicoki N."/>
            <person name="Fauchery L."/>
            <person name="Kohler A."/>
            <person name="Kuo A."/>
            <person name="Labutti K."/>
            <person name="Pangilinan J."/>
            <person name="Lipzen A."/>
            <person name="Riley R."/>
            <person name="Andreopoulos W."/>
            <person name="He G."/>
            <person name="Johnson J."/>
            <person name="Barry K.W."/>
            <person name="Grigoriev I.V."/>
            <person name="Nagy L."/>
            <person name="Hibbett D."/>
            <person name="Henrissat B."/>
            <person name="Matheny P.B."/>
            <person name="Labbe J."/>
            <person name="Martin F."/>
        </authorList>
    </citation>
    <scope>NUCLEOTIDE SEQUENCE</scope>
    <source>
        <strain evidence="1">EC-137</strain>
    </source>
</reference>
<dbReference type="Proteomes" id="UP000814128">
    <property type="component" value="Unassembled WGS sequence"/>
</dbReference>
<gene>
    <name evidence="1" type="ORF">K488DRAFT_53327</name>
</gene>
<evidence type="ECO:0000313" key="2">
    <source>
        <dbReference type="Proteomes" id="UP000814128"/>
    </source>
</evidence>
<reference evidence="1" key="2">
    <citation type="journal article" date="2022" name="New Phytol.">
        <title>Evolutionary transition to the ectomycorrhizal habit in the genomes of a hyperdiverse lineage of mushroom-forming fungi.</title>
        <authorList>
            <person name="Looney B."/>
            <person name="Miyauchi S."/>
            <person name="Morin E."/>
            <person name="Drula E."/>
            <person name="Courty P.E."/>
            <person name="Kohler A."/>
            <person name="Kuo A."/>
            <person name="LaButti K."/>
            <person name="Pangilinan J."/>
            <person name="Lipzen A."/>
            <person name="Riley R."/>
            <person name="Andreopoulos W."/>
            <person name="He G."/>
            <person name="Johnson J."/>
            <person name="Nolan M."/>
            <person name="Tritt A."/>
            <person name="Barry K.W."/>
            <person name="Grigoriev I.V."/>
            <person name="Nagy L.G."/>
            <person name="Hibbett D."/>
            <person name="Henrissat B."/>
            <person name="Matheny P.B."/>
            <person name="Labbe J."/>
            <person name="Martin F.M."/>
        </authorList>
    </citation>
    <scope>NUCLEOTIDE SEQUENCE</scope>
    <source>
        <strain evidence="1">EC-137</strain>
    </source>
</reference>
<comment type="caution">
    <text evidence="1">The sequence shown here is derived from an EMBL/GenBank/DDBJ whole genome shotgun (WGS) entry which is preliminary data.</text>
</comment>
<protein>
    <submittedName>
        <fullName evidence="1">Pseudouridine synthase</fullName>
    </submittedName>
</protein>
<proteinExistence type="predicted"/>
<sequence length="459" mass="50303">MSATDYNAWSKADLIARLTKLEARLPSPPPQPQALAGPSTPTVNPDFARLPRRKIALRFCYAGEEYSGLAFQSAALSTPTVEGTLFNALARARLVDAAAGPEGCGWERSGRTDRGVSGAGNVVSLWVRSAFGEVVREVDEEGGSGKLRYVHILNLLLPPSIRVLAWSPVASSFSARFATRARHYKYFFAPDGLSLSRMASGAYYLVGEHDFRNLCRVDASKQLTSFRRRILRADVGTTPDGLGVLDLVGSAFLYNQVRHIMAVLFLIGAGLEPPALVRALLNADKAAPDFDPAMEIVDRRPDYQMADALPLVLWDCQYAPEDVQWRTDDEYSDVDGGDGVSVVDELAAAHHRSRVRAALDAHFLLAARAFHEPSPRAAMLPLARTPAEDPEPVKQARGVAVPLGGGQFRRVRKYVPVMERARLDTVEEINRRWREGKGARREARRAAAEMEAEGGAEDE</sequence>
<name>A0ACB8QGU5_9AGAM</name>
<evidence type="ECO:0000313" key="1">
    <source>
        <dbReference type="EMBL" id="KAI0030845.1"/>
    </source>
</evidence>
<keyword evidence="2" id="KW-1185">Reference proteome</keyword>